<dbReference type="GO" id="GO:0005737">
    <property type="term" value="C:cytoplasm"/>
    <property type="evidence" value="ECO:0007669"/>
    <property type="project" value="TreeGrafter"/>
</dbReference>
<dbReference type="InterPro" id="IPR015269">
    <property type="entry name" value="UPF0029_Impact_C"/>
</dbReference>
<sequence>MSEEEAIAFINEMKDKYKDATHNVSAYIINSNIPTKRYDEDGEPQGSSARPILSVMEMEGLSNIVCVVTRYFGGIKLGVGGLVRAYSGAFKKSIEGQIYDYGSFLKYRLTFPYAEFDKIKNYLSHTVYDLDNLKYMENISADIYIKEEDSEELLETLKNLSNRELDYEFADEYIKAHIDKRIVK</sequence>
<feature type="domain" description="Impact N-terminal" evidence="2">
    <location>
        <begin position="2"/>
        <end position="93"/>
    </location>
</feature>
<dbReference type="InterPro" id="IPR020568">
    <property type="entry name" value="Ribosomal_Su5_D2-typ_SF"/>
</dbReference>
<accession>A0A9E7DI81</accession>
<protein>
    <submittedName>
        <fullName evidence="4">YigZ family protein</fullName>
    </submittedName>
</protein>
<reference evidence="4" key="1">
    <citation type="submission" date="2022-04" db="EMBL/GenBank/DDBJ databases">
        <title>Complete genome sequences of Ezakiella coagulans and Fenollaria massiliensis.</title>
        <authorList>
            <person name="France M.T."/>
            <person name="Clifford J."/>
            <person name="Narina S."/>
            <person name="Rutt L."/>
            <person name="Ravel J."/>
        </authorList>
    </citation>
    <scope>NUCLEOTIDE SEQUENCE</scope>
    <source>
        <strain evidence="4">C0061C2</strain>
    </source>
</reference>
<dbReference type="Pfam" id="PF01205">
    <property type="entry name" value="Impact_N"/>
    <property type="match status" value="1"/>
</dbReference>
<evidence type="ECO:0000259" key="2">
    <source>
        <dbReference type="Pfam" id="PF01205"/>
    </source>
</evidence>
<dbReference type="KEGG" id="fms:M1R53_05040"/>
<dbReference type="PANTHER" id="PTHR16301:SF20">
    <property type="entry name" value="IMPACT FAMILY MEMBER YIGZ"/>
    <property type="match status" value="1"/>
</dbReference>
<dbReference type="EMBL" id="CP096649">
    <property type="protein sequence ID" value="UQK58608.1"/>
    <property type="molecule type" value="Genomic_DNA"/>
</dbReference>
<dbReference type="InterPro" id="IPR023582">
    <property type="entry name" value="Impact"/>
</dbReference>
<name>A0A9E7DI81_9FIRM</name>
<dbReference type="PANTHER" id="PTHR16301">
    <property type="entry name" value="IMPACT-RELATED"/>
    <property type="match status" value="1"/>
</dbReference>
<dbReference type="InterPro" id="IPR001498">
    <property type="entry name" value="Impact_N"/>
</dbReference>
<proteinExistence type="inferred from homology"/>
<dbReference type="SUPFAM" id="SSF54211">
    <property type="entry name" value="Ribosomal protein S5 domain 2-like"/>
    <property type="match status" value="1"/>
</dbReference>
<feature type="domain" description="UPF0029" evidence="3">
    <location>
        <begin position="109"/>
        <end position="162"/>
    </location>
</feature>
<dbReference type="InterPro" id="IPR036956">
    <property type="entry name" value="Impact_N_sf"/>
</dbReference>
<dbReference type="Gene3D" id="3.30.230.30">
    <property type="entry name" value="Impact, N-terminal domain"/>
    <property type="match status" value="1"/>
</dbReference>
<evidence type="ECO:0000259" key="3">
    <source>
        <dbReference type="Pfam" id="PF09186"/>
    </source>
</evidence>
<dbReference type="Pfam" id="PF09186">
    <property type="entry name" value="DUF1949"/>
    <property type="match status" value="1"/>
</dbReference>
<organism evidence="4 5">
    <name type="scientific">Fenollaria massiliensis</name>
    <dbReference type="NCBI Taxonomy" id="938288"/>
    <lineage>
        <taxon>Bacteria</taxon>
        <taxon>Bacillati</taxon>
        <taxon>Bacillota</taxon>
        <taxon>Clostridia</taxon>
        <taxon>Eubacteriales</taxon>
        <taxon>Fenollaria</taxon>
    </lineage>
</organism>
<evidence type="ECO:0000313" key="4">
    <source>
        <dbReference type="EMBL" id="UQK58608.1"/>
    </source>
</evidence>
<evidence type="ECO:0000256" key="1">
    <source>
        <dbReference type="ARBA" id="ARBA00007665"/>
    </source>
</evidence>
<evidence type="ECO:0000313" key="5">
    <source>
        <dbReference type="Proteomes" id="UP000831151"/>
    </source>
</evidence>
<dbReference type="GO" id="GO:0006446">
    <property type="term" value="P:regulation of translational initiation"/>
    <property type="evidence" value="ECO:0007669"/>
    <property type="project" value="TreeGrafter"/>
</dbReference>
<keyword evidence="5" id="KW-1185">Reference proteome</keyword>
<dbReference type="Proteomes" id="UP000831151">
    <property type="component" value="Chromosome"/>
</dbReference>
<comment type="similarity">
    <text evidence="1">Belongs to the IMPACT family.</text>
</comment>
<gene>
    <name evidence="4" type="ORF">M1R53_05040</name>
</gene>
<dbReference type="AlphaFoldDB" id="A0A9E7DI81"/>